<dbReference type="InterPro" id="IPR051601">
    <property type="entry name" value="Serine_prot/Carboxylest_S33"/>
</dbReference>
<evidence type="ECO:0000256" key="2">
    <source>
        <dbReference type="ARBA" id="ARBA00022729"/>
    </source>
</evidence>
<comment type="caution">
    <text evidence="6">The sequence shown here is derived from an EMBL/GenBank/DDBJ whole genome shotgun (WGS) entry which is preliminary data.</text>
</comment>
<dbReference type="GO" id="GO:0016787">
    <property type="term" value="F:hydrolase activity"/>
    <property type="evidence" value="ECO:0007669"/>
    <property type="project" value="UniProtKB-KW"/>
</dbReference>
<dbReference type="PANTHER" id="PTHR43248:SF29">
    <property type="entry name" value="TRIPEPTIDYL AMINOPEPTIDASE"/>
    <property type="match status" value="1"/>
</dbReference>
<dbReference type="InterPro" id="IPR029058">
    <property type="entry name" value="AB_hydrolase_fold"/>
</dbReference>
<evidence type="ECO:0000256" key="4">
    <source>
        <dbReference type="SAM" id="MobiDB-lite"/>
    </source>
</evidence>
<gene>
    <name evidence="6" type="ORF">AVL61_01655</name>
</gene>
<dbReference type="Gene3D" id="3.40.50.1820">
    <property type="entry name" value="alpha/beta hydrolase"/>
    <property type="match status" value="1"/>
</dbReference>
<dbReference type="SUPFAM" id="SSF53474">
    <property type="entry name" value="alpha/beta-Hydrolases"/>
    <property type="match status" value="1"/>
</dbReference>
<comment type="similarity">
    <text evidence="1">Belongs to the peptidase S33 family.</text>
</comment>
<dbReference type="InterPro" id="IPR013595">
    <property type="entry name" value="Pept_S33_TAP-like_C"/>
</dbReference>
<accession>A0A0W8IP17</accession>
<keyword evidence="2" id="KW-0732">Signal</keyword>
<reference evidence="7" key="1">
    <citation type="submission" date="2015-12" db="EMBL/GenBank/DDBJ databases">
        <authorList>
            <person name="Nair G.R."/>
            <person name="Kaur G."/>
            <person name="Mayilraj S."/>
        </authorList>
    </citation>
    <scope>NUCLEOTIDE SEQUENCE [LARGE SCALE GENOMIC DNA]</scope>
    <source>
        <strain evidence="7">CD08_4</strain>
    </source>
</reference>
<evidence type="ECO:0000259" key="5">
    <source>
        <dbReference type="Pfam" id="PF08386"/>
    </source>
</evidence>
<protein>
    <recommendedName>
        <fullName evidence="5">Peptidase S33 tripeptidyl aminopeptidase-like C-terminal domain-containing protein</fullName>
    </recommendedName>
</protein>
<dbReference type="Proteomes" id="UP000053512">
    <property type="component" value="Unassembled WGS sequence"/>
</dbReference>
<organism evidence="6 7">
    <name type="scientific">Kocuria rosea subsp. polaris</name>
    <dbReference type="NCBI Taxonomy" id="136273"/>
    <lineage>
        <taxon>Bacteria</taxon>
        <taxon>Bacillati</taxon>
        <taxon>Actinomycetota</taxon>
        <taxon>Actinomycetes</taxon>
        <taxon>Micrococcales</taxon>
        <taxon>Micrococcaceae</taxon>
        <taxon>Kocuria</taxon>
    </lineage>
</organism>
<proteinExistence type="inferred from homology"/>
<keyword evidence="3" id="KW-0378">Hydrolase</keyword>
<dbReference type="AlphaFoldDB" id="A0A0W8IP17"/>
<sequence>MRPPENTRGPDDPSGSRGRRRGRTRRAGSVLALAVLLAAAPAGGAAGAATVAAPQQGVVVTAQVPPGLEDFYAQQLVWTACGAAAECTRVRVPLDHDNPAAGQIELALTRVPSTDPAARQGSLLVNFGGPGGSGTASIEAWAAGLDPRVRAAYDVVGFDPRGVGSSTAVECVDDATMDAMRAGTVDPDTPEGLAQAIAAAERFAAACAANTGPLLGEVDTISAAKDLDILRAVLGEDELDYLGYSYGTLLGATYADLFPERTGRFVLDAAMDPSLDGAGLTLDQAAGFERSLRVYVESCLPLDGCPFEGTVDEGLAEIEDLLRQVEAQPLPTADGRPLTVDDAVSGLIKPLYDPRIWWFLTQSLDLATEHGDGTGLMRLADIAYGRGPDGTYANSYEANIAIDCLDRPENDDPAAMAALDARLQEASPTLGDWFSHGQVTCGAWPHEPVSTPAPIDAAGAGPILVVGTTGDPATPYAWSQALAAQLEGGHLLTRVGEGHGAYLSGNRCVDETVTTYLLEGVLPAEERVC</sequence>
<feature type="domain" description="Peptidase S33 tripeptidyl aminopeptidase-like C-terminal" evidence="5">
    <location>
        <begin position="428"/>
        <end position="529"/>
    </location>
</feature>
<evidence type="ECO:0000313" key="6">
    <source>
        <dbReference type="EMBL" id="KUG61642.1"/>
    </source>
</evidence>
<evidence type="ECO:0000313" key="7">
    <source>
        <dbReference type="Proteomes" id="UP000053512"/>
    </source>
</evidence>
<dbReference type="EMBL" id="LQBK01000004">
    <property type="protein sequence ID" value="KUG61642.1"/>
    <property type="molecule type" value="Genomic_DNA"/>
</dbReference>
<feature type="region of interest" description="Disordered" evidence="4">
    <location>
        <begin position="1"/>
        <end position="25"/>
    </location>
</feature>
<name>A0A0W8IP17_KOCRO</name>
<dbReference type="OrthoDB" id="3252468at2"/>
<evidence type="ECO:0000256" key="1">
    <source>
        <dbReference type="ARBA" id="ARBA00010088"/>
    </source>
</evidence>
<evidence type="ECO:0000256" key="3">
    <source>
        <dbReference type="ARBA" id="ARBA00022801"/>
    </source>
</evidence>
<dbReference type="PANTHER" id="PTHR43248">
    <property type="entry name" value="2-SUCCINYL-6-HYDROXY-2,4-CYCLOHEXADIENE-1-CARBOXYLATE SYNTHASE"/>
    <property type="match status" value="1"/>
</dbReference>
<dbReference type="RefSeq" id="WP_058873058.1">
    <property type="nucleotide sequence ID" value="NZ_LQBK01000004.1"/>
</dbReference>
<dbReference type="Pfam" id="PF08386">
    <property type="entry name" value="Abhydrolase_4"/>
    <property type="match status" value="1"/>
</dbReference>